<keyword evidence="7" id="KW-1185">Reference proteome</keyword>
<feature type="transmembrane region" description="Helical" evidence="5">
    <location>
        <begin position="91"/>
        <end position="112"/>
    </location>
</feature>
<name>A0A376B7T0_9ASCO</name>
<evidence type="ECO:0000313" key="6">
    <source>
        <dbReference type="EMBL" id="SSD60747.1"/>
    </source>
</evidence>
<evidence type="ECO:0000256" key="1">
    <source>
        <dbReference type="ARBA" id="ARBA00004141"/>
    </source>
</evidence>
<feature type="transmembrane region" description="Helical" evidence="5">
    <location>
        <begin position="214"/>
        <end position="239"/>
    </location>
</feature>
<evidence type="ECO:0000256" key="4">
    <source>
        <dbReference type="ARBA" id="ARBA00023136"/>
    </source>
</evidence>
<keyword evidence="2 5" id="KW-0812">Transmembrane</keyword>
<organism evidence="6 7">
    <name type="scientific">Saccharomycodes ludwigii</name>
    <dbReference type="NCBI Taxonomy" id="36035"/>
    <lineage>
        <taxon>Eukaryota</taxon>
        <taxon>Fungi</taxon>
        <taxon>Dikarya</taxon>
        <taxon>Ascomycota</taxon>
        <taxon>Saccharomycotina</taxon>
        <taxon>Saccharomycetes</taxon>
        <taxon>Saccharomycodales</taxon>
        <taxon>Saccharomycodaceae</taxon>
        <taxon>Saccharomycodes</taxon>
    </lineage>
</organism>
<evidence type="ECO:0000256" key="5">
    <source>
        <dbReference type="SAM" id="Phobius"/>
    </source>
</evidence>
<feature type="transmembrane region" description="Helical" evidence="5">
    <location>
        <begin position="171"/>
        <end position="194"/>
    </location>
</feature>
<dbReference type="Proteomes" id="UP000262825">
    <property type="component" value="Unassembled WGS sequence"/>
</dbReference>
<dbReference type="VEuPathDB" id="FungiDB:SCODWIG_02508"/>
<keyword evidence="3 5" id="KW-1133">Transmembrane helix</keyword>
<evidence type="ECO:0000256" key="2">
    <source>
        <dbReference type="ARBA" id="ARBA00022692"/>
    </source>
</evidence>
<dbReference type="GO" id="GO:0008521">
    <property type="term" value="F:acetyl-CoA transmembrane transporter activity"/>
    <property type="evidence" value="ECO:0007669"/>
    <property type="project" value="InterPro"/>
</dbReference>
<reference evidence="7" key="1">
    <citation type="submission" date="2018-06" db="EMBL/GenBank/DDBJ databases">
        <authorList>
            <person name="Guldener U."/>
        </authorList>
    </citation>
    <scope>NUCLEOTIDE SEQUENCE [LARGE SCALE GENOMIC DNA]</scope>
    <source>
        <strain evidence="7">UTAD17</strain>
    </source>
</reference>
<dbReference type="EMBL" id="UFAJ01000440">
    <property type="protein sequence ID" value="SSD60747.1"/>
    <property type="molecule type" value="Genomic_DNA"/>
</dbReference>
<dbReference type="GO" id="GO:0016020">
    <property type="term" value="C:membrane"/>
    <property type="evidence" value="ECO:0007669"/>
    <property type="project" value="UniProtKB-SubCell"/>
</dbReference>
<dbReference type="Pfam" id="PF13000">
    <property type="entry name" value="Acatn"/>
    <property type="match status" value="1"/>
</dbReference>
<dbReference type="SUPFAM" id="SSF103473">
    <property type="entry name" value="MFS general substrate transporter"/>
    <property type="match status" value="1"/>
</dbReference>
<dbReference type="InterPro" id="IPR024371">
    <property type="entry name" value="AcetylCoA_trans_1-like"/>
</dbReference>
<keyword evidence="4 5" id="KW-0472">Membrane</keyword>
<evidence type="ECO:0000313" key="7">
    <source>
        <dbReference type="Proteomes" id="UP000262825"/>
    </source>
</evidence>
<protein>
    <submittedName>
        <fullName evidence="6">Related to acetyl-CoA transporter</fullName>
    </submittedName>
</protein>
<feature type="transmembrane region" description="Helical" evidence="5">
    <location>
        <begin position="458"/>
        <end position="485"/>
    </location>
</feature>
<feature type="transmembrane region" description="Helical" evidence="5">
    <location>
        <begin position="540"/>
        <end position="559"/>
    </location>
</feature>
<dbReference type="OrthoDB" id="6415790at2759"/>
<accession>A0A376B7T0</accession>
<dbReference type="PANTHER" id="PTHR12778:SF9">
    <property type="entry name" value="ACETYL-COENZYME A TRANSPORTER 1"/>
    <property type="match status" value="1"/>
</dbReference>
<dbReference type="AlphaFoldDB" id="A0A376B7T0"/>
<dbReference type="PANTHER" id="PTHR12778">
    <property type="entry name" value="SOLUTE CARRIER FAMILY 33 ACETYL-COA TRANSPORTER -RELATED"/>
    <property type="match status" value="1"/>
</dbReference>
<feature type="transmembrane region" description="Helical" evidence="5">
    <location>
        <begin position="355"/>
        <end position="374"/>
    </location>
</feature>
<evidence type="ECO:0000256" key="3">
    <source>
        <dbReference type="ARBA" id="ARBA00022989"/>
    </source>
</evidence>
<proteinExistence type="predicted"/>
<comment type="subcellular location">
    <subcellularLocation>
        <location evidence="1">Membrane</location>
        <topology evidence="1">Multi-pass membrane protein</topology>
    </subcellularLocation>
</comment>
<feature type="transmembrane region" description="Helical" evidence="5">
    <location>
        <begin position="417"/>
        <end position="438"/>
    </location>
</feature>
<feature type="transmembrane region" description="Helical" evidence="5">
    <location>
        <begin position="20"/>
        <end position="45"/>
    </location>
</feature>
<dbReference type="InterPro" id="IPR004752">
    <property type="entry name" value="AmpG_permease/AT-1"/>
</dbReference>
<dbReference type="InterPro" id="IPR036259">
    <property type="entry name" value="MFS_trans_sf"/>
</dbReference>
<dbReference type="GO" id="GO:0035348">
    <property type="term" value="P:acetyl-CoA transmembrane transport"/>
    <property type="evidence" value="ECO:0007669"/>
    <property type="project" value="InterPro"/>
</dbReference>
<gene>
    <name evidence="6" type="ORF">SCODWIG_02508</name>
</gene>
<feature type="transmembrane region" description="Helical" evidence="5">
    <location>
        <begin position="136"/>
        <end position="159"/>
    </location>
</feature>
<sequence length="581" mass="65467">MAHSSSCSSTSLAKCDRPQFVLLIVLYLLQGIPTGLAFGTMPFLLKTITKSTTFTQIGIFSMATYPYSAKILWSPIVDSKYLTKVGRRRSWIIPIQFLIGISLLILGSGGLIEKLFPGVDSNSNAMLGDINSNKSVNIHGLTIIFFSLIFLCATQDIAVDGWALEILSPQSLSYASTAQTIGLNIGYFMSFTLFLSLNSSDFVNKYFRSTPLEYGFISLTGYFKFVGWLYILVTLYVIFKTKENQLAVEQSSHILPISRKKLDEVEHIELNAVNAMVLAPENDNMINDIILPSSENSLSQQHSLTNVYESFKHIIKLKNVQTLVIIHLVCKFAFQCNDSATQLKLLERGLKREDLAITVLFNFPFELIFGYYVAKWSIVRDSGLNSSNYPYGNASINKRNKLFYKLMQVSCGERGSLTPWLIGYLGRILAALMGNFVVWSFPTASTNDTTAIIIPKKYFVLVIAHNLFGSFMNTIQFVCICAFHTRIADPLIGGTYMTLLNTLSNLGGTWPKFFIMNMIDKFTVKSCEKRDEPCYIVRDGYYVTNLFCVMFGVLIYFGFIKKNANYLQKLPISSWRRSNTM</sequence>